<gene>
    <name evidence="2" type="ORF">GCM10019016_017250</name>
</gene>
<keyword evidence="3" id="KW-1185">Reference proteome</keyword>
<feature type="compositionally biased region" description="Basic and acidic residues" evidence="1">
    <location>
        <begin position="46"/>
        <end position="58"/>
    </location>
</feature>
<sequence>MLLRTGGEAAPGRPASGRARRAVSSPLSEGPPAPRATTCSGWSGPKPDDGLPKKEERAAAPGPVNSFDTARTGRQAAPMTYGIESHPTR</sequence>
<protein>
    <submittedName>
        <fullName evidence="2">Uncharacterized protein</fullName>
    </submittedName>
</protein>
<reference evidence="3" key="1">
    <citation type="journal article" date="2019" name="Int. J. Syst. Evol. Microbiol.">
        <title>The Global Catalogue of Microorganisms (GCM) 10K type strain sequencing project: providing services to taxonomists for standard genome sequencing and annotation.</title>
        <authorList>
            <consortium name="The Broad Institute Genomics Platform"/>
            <consortium name="The Broad Institute Genome Sequencing Center for Infectious Disease"/>
            <person name="Wu L."/>
            <person name="Ma J."/>
        </authorList>
    </citation>
    <scope>NUCLEOTIDE SEQUENCE [LARGE SCALE GENOMIC DNA]</scope>
    <source>
        <strain evidence="3">JCM 4816</strain>
    </source>
</reference>
<dbReference type="EMBL" id="BAAAXF010000018">
    <property type="protein sequence ID" value="GAA3494625.1"/>
    <property type="molecule type" value="Genomic_DNA"/>
</dbReference>
<feature type="region of interest" description="Disordered" evidence="1">
    <location>
        <begin position="1"/>
        <end position="89"/>
    </location>
</feature>
<accession>A0ABP6TIF4</accession>
<comment type="caution">
    <text evidence="2">The sequence shown here is derived from an EMBL/GenBank/DDBJ whole genome shotgun (WGS) entry which is preliminary data.</text>
</comment>
<evidence type="ECO:0000313" key="2">
    <source>
        <dbReference type="EMBL" id="GAA3494625.1"/>
    </source>
</evidence>
<organism evidence="2 3">
    <name type="scientific">Streptomyces prasinosporus</name>
    <dbReference type="NCBI Taxonomy" id="68256"/>
    <lineage>
        <taxon>Bacteria</taxon>
        <taxon>Bacillati</taxon>
        <taxon>Actinomycetota</taxon>
        <taxon>Actinomycetes</taxon>
        <taxon>Kitasatosporales</taxon>
        <taxon>Streptomycetaceae</taxon>
        <taxon>Streptomyces</taxon>
        <taxon>Streptomyces albogriseolus group</taxon>
    </lineage>
</organism>
<proteinExistence type="predicted"/>
<evidence type="ECO:0000256" key="1">
    <source>
        <dbReference type="SAM" id="MobiDB-lite"/>
    </source>
</evidence>
<evidence type="ECO:0000313" key="3">
    <source>
        <dbReference type="Proteomes" id="UP001501455"/>
    </source>
</evidence>
<name>A0ABP6TIF4_9ACTN</name>
<feature type="compositionally biased region" description="Low complexity" evidence="1">
    <location>
        <begin position="1"/>
        <end position="26"/>
    </location>
</feature>
<dbReference type="Proteomes" id="UP001501455">
    <property type="component" value="Unassembled WGS sequence"/>
</dbReference>